<organism evidence="2 3">
    <name type="scientific">Jaminaea rosea</name>
    <dbReference type="NCBI Taxonomy" id="1569628"/>
    <lineage>
        <taxon>Eukaryota</taxon>
        <taxon>Fungi</taxon>
        <taxon>Dikarya</taxon>
        <taxon>Basidiomycota</taxon>
        <taxon>Ustilaginomycotina</taxon>
        <taxon>Exobasidiomycetes</taxon>
        <taxon>Microstromatales</taxon>
        <taxon>Microstromatales incertae sedis</taxon>
        <taxon>Jaminaea</taxon>
    </lineage>
</organism>
<evidence type="ECO:0000313" key="3">
    <source>
        <dbReference type="Proteomes" id="UP000245884"/>
    </source>
</evidence>
<dbReference type="EMBL" id="KZ819662">
    <property type="protein sequence ID" value="PWN30087.1"/>
    <property type="molecule type" value="Genomic_DNA"/>
</dbReference>
<evidence type="ECO:0000313" key="2">
    <source>
        <dbReference type="EMBL" id="PWN30087.1"/>
    </source>
</evidence>
<feature type="compositionally biased region" description="Low complexity" evidence="1">
    <location>
        <begin position="228"/>
        <end position="249"/>
    </location>
</feature>
<feature type="region of interest" description="Disordered" evidence="1">
    <location>
        <begin position="269"/>
        <end position="367"/>
    </location>
</feature>
<feature type="region of interest" description="Disordered" evidence="1">
    <location>
        <begin position="50"/>
        <end position="84"/>
    </location>
</feature>
<dbReference type="Proteomes" id="UP000245884">
    <property type="component" value="Unassembled WGS sequence"/>
</dbReference>
<dbReference type="AlphaFoldDB" id="A0A316UXN8"/>
<protein>
    <submittedName>
        <fullName evidence="2">Uncharacterized protein</fullName>
    </submittedName>
</protein>
<feature type="region of interest" description="Disordered" evidence="1">
    <location>
        <begin position="179"/>
        <end position="257"/>
    </location>
</feature>
<feature type="compositionally biased region" description="Polar residues" evidence="1">
    <location>
        <begin position="326"/>
        <end position="338"/>
    </location>
</feature>
<proteinExistence type="predicted"/>
<dbReference type="GeneID" id="37026470"/>
<dbReference type="RefSeq" id="XP_025364699.1">
    <property type="nucleotide sequence ID" value="XM_025504647.1"/>
</dbReference>
<name>A0A316UXN8_9BASI</name>
<sequence>MAVAAIMSAFHPNHDTASTMSKPAKSRKRFSLMALLPSRKLNSRRATALPTVNVDSQQSKQQQASSSSSPPRAHRKQSSLDRHDMCREARSIIDDGDVDHPANTTAPVAAKTTQEVCPIARAILSDAAYKQRLAVMALQDSAQPQPLSKHGVPRLPRGSLTSEKLPLLDHALARVALKRSTSDVEDNGDEDEQHKRHLIVNGRIAAVPILPKDSAKSPFEDDDDDASSNHSSSDGGAGTGSTRATSHGAQHGFRVGKVSLALPRRTFDGDARSLLPRPSTEPTADAAPRRSFGRPSYSHAPPASNRWAKQHSQQQPQRPRNERARTTSPPLSRSFSQRKQQEASAAGRQTSLPTSPSPPTSYRRASMEAKRLSLLALNSLGGHAPQRDYFSEVAQ</sequence>
<feature type="compositionally biased region" description="Low complexity" evidence="1">
    <location>
        <begin position="56"/>
        <end position="69"/>
    </location>
</feature>
<evidence type="ECO:0000256" key="1">
    <source>
        <dbReference type="SAM" id="MobiDB-lite"/>
    </source>
</evidence>
<keyword evidence="3" id="KW-1185">Reference proteome</keyword>
<accession>A0A316UXN8</accession>
<gene>
    <name evidence="2" type="ORF">BDZ90DRAFT_225045</name>
</gene>
<reference evidence="2 3" key="1">
    <citation type="journal article" date="2018" name="Mol. Biol. Evol.">
        <title>Broad Genomic Sampling Reveals a Smut Pathogenic Ancestry of the Fungal Clade Ustilaginomycotina.</title>
        <authorList>
            <person name="Kijpornyongpan T."/>
            <person name="Mondo S.J."/>
            <person name="Barry K."/>
            <person name="Sandor L."/>
            <person name="Lee J."/>
            <person name="Lipzen A."/>
            <person name="Pangilinan J."/>
            <person name="LaButti K."/>
            <person name="Hainaut M."/>
            <person name="Henrissat B."/>
            <person name="Grigoriev I.V."/>
            <person name="Spatafora J.W."/>
            <person name="Aime M.C."/>
        </authorList>
    </citation>
    <scope>NUCLEOTIDE SEQUENCE [LARGE SCALE GENOMIC DNA]</scope>
    <source>
        <strain evidence="2 3">MCA 5214</strain>
    </source>
</reference>